<feature type="non-terminal residue" evidence="10">
    <location>
        <position position="233"/>
    </location>
</feature>
<reference evidence="10" key="1">
    <citation type="journal article" date="2023" name="Mol. Phylogenet. Evol.">
        <title>Genome-scale phylogeny and comparative genomics of the fungal order Sordariales.</title>
        <authorList>
            <person name="Hensen N."/>
            <person name="Bonometti L."/>
            <person name="Westerberg I."/>
            <person name="Brannstrom I.O."/>
            <person name="Guillou S."/>
            <person name="Cros-Aarteil S."/>
            <person name="Calhoun S."/>
            <person name="Haridas S."/>
            <person name="Kuo A."/>
            <person name="Mondo S."/>
            <person name="Pangilinan J."/>
            <person name="Riley R."/>
            <person name="LaButti K."/>
            <person name="Andreopoulos B."/>
            <person name="Lipzen A."/>
            <person name="Chen C."/>
            <person name="Yan M."/>
            <person name="Daum C."/>
            <person name="Ng V."/>
            <person name="Clum A."/>
            <person name="Steindorff A."/>
            <person name="Ohm R.A."/>
            <person name="Martin F."/>
            <person name="Silar P."/>
            <person name="Natvig D.O."/>
            <person name="Lalanne C."/>
            <person name="Gautier V."/>
            <person name="Ament-Velasquez S.L."/>
            <person name="Kruys A."/>
            <person name="Hutchinson M.I."/>
            <person name="Powell A.J."/>
            <person name="Barry K."/>
            <person name="Miller A.N."/>
            <person name="Grigoriev I.V."/>
            <person name="Debuchy R."/>
            <person name="Gladieux P."/>
            <person name="Hiltunen Thoren M."/>
            <person name="Johannesson H."/>
        </authorList>
    </citation>
    <scope>NUCLEOTIDE SEQUENCE</scope>
    <source>
        <strain evidence="10">CBS 990.96</strain>
    </source>
</reference>
<protein>
    <submittedName>
        <fullName evidence="10">Chloroperoxidase</fullName>
    </submittedName>
</protein>
<keyword evidence="8" id="KW-0732">Signal</keyword>
<evidence type="ECO:0000256" key="1">
    <source>
        <dbReference type="ARBA" id="ARBA00001970"/>
    </source>
</evidence>
<dbReference type="Pfam" id="PF01328">
    <property type="entry name" value="Peroxidase_2"/>
    <property type="match status" value="1"/>
</dbReference>
<keyword evidence="3" id="KW-0349">Heme</keyword>
<dbReference type="GO" id="GO:0004601">
    <property type="term" value="F:peroxidase activity"/>
    <property type="evidence" value="ECO:0007669"/>
    <property type="project" value="UniProtKB-KW"/>
</dbReference>
<comment type="caution">
    <text evidence="10">The sequence shown here is derived from an EMBL/GenBank/DDBJ whole genome shotgun (WGS) entry which is preliminary data.</text>
</comment>
<organism evidence="10 11">
    <name type="scientific">Podospora fimiseda</name>
    <dbReference type="NCBI Taxonomy" id="252190"/>
    <lineage>
        <taxon>Eukaryota</taxon>
        <taxon>Fungi</taxon>
        <taxon>Dikarya</taxon>
        <taxon>Ascomycota</taxon>
        <taxon>Pezizomycotina</taxon>
        <taxon>Sordariomycetes</taxon>
        <taxon>Sordariomycetidae</taxon>
        <taxon>Sordariales</taxon>
        <taxon>Podosporaceae</taxon>
        <taxon>Podospora</taxon>
    </lineage>
</organism>
<feature type="signal peptide" evidence="8">
    <location>
        <begin position="1"/>
        <end position="19"/>
    </location>
</feature>
<dbReference type="AlphaFoldDB" id="A0AAN7BH74"/>
<comment type="similarity">
    <text evidence="7">Belongs to the chloroperoxidase family.</text>
</comment>
<comment type="cofactor">
    <cofactor evidence="1">
        <name>heme b</name>
        <dbReference type="ChEBI" id="CHEBI:60344"/>
    </cofactor>
</comment>
<dbReference type="InterPro" id="IPR000028">
    <property type="entry name" value="Chloroperoxidase"/>
</dbReference>
<keyword evidence="4" id="KW-0479">Metal-binding</keyword>
<dbReference type="GO" id="GO:0046872">
    <property type="term" value="F:metal ion binding"/>
    <property type="evidence" value="ECO:0007669"/>
    <property type="project" value="UniProtKB-KW"/>
</dbReference>
<accession>A0AAN7BH74</accession>
<dbReference type="Gene3D" id="1.10.489.10">
    <property type="entry name" value="Chloroperoxidase-like"/>
    <property type="match status" value="1"/>
</dbReference>
<evidence type="ECO:0000313" key="11">
    <source>
        <dbReference type="Proteomes" id="UP001301958"/>
    </source>
</evidence>
<evidence type="ECO:0000256" key="3">
    <source>
        <dbReference type="ARBA" id="ARBA00022617"/>
    </source>
</evidence>
<keyword evidence="5" id="KW-0560">Oxidoreductase</keyword>
<keyword evidence="6" id="KW-0408">Iron</keyword>
<name>A0AAN7BH74_9PEZI</name>
<sequence>MKIPILSVLAAMAANPVLGQLPEWSPPGPYDARGPCPMLNALANHHILPHDGRSITREKTMSALFDALHWNTTIGSFLFDFAITTVPTPNATTWSLNDLARHNILEHDASLTRPDSTHGSTIWFNQTIFDETRSYWTDELITFQMAADAMLARQRTSNETNPEYTMSELGRDFSIGENVAYVMVLGDKYGKKANRTWAEFFFEHERLPEHLGWKRPEEVFQKEELFAAMDEFE</sequence>
<proteinExistence type="inferred from homology"/>
<evidence type="ECO:0000256" key="4">
    <source>
        <dbReference type="ARBA" id="ARBA00022723"/>
    </source>
</evidence>
<dbReference type="Proteomes" id="UP001301958">
    <property type="component" value="Unassembled WGS sequence"/>
</dbReference>
<feature type="chain" id="PRO_5043046493" evidence="8">
    <location>
        <begin position="20"/>
        <end position="233"/>
    </location>
</feature>
<evidence type="ECO:0000259" key="9">
    <source>
        <dbReference type="PROSITE" id="PS51405"/>
    </source>
</evidence>
<evidence type="ECO:0000256" key="5">
    <source>
        <dbReference type="ARBA" id="ARBA00023002"/>
    </source>
</evidence>
<dbReference type="EMBL" id="MU865434">
    <property type="protein sequence ID" value="KAK4223222.1"/>
    <property type="molecule type" value="Genomic_DNA"/>
</dbReference>
<dbReference type="PANTHER" id="PTHR33577">
    <property type="entry name" value="STERIGMATOCYSTIN BIOSYNTHESIS PEROXIDASE STCC-RELATED"/>
    <property type="match status" value="1"/>
</dbReference>
<dbReference type="PANTHER" id="PTHR33577:SF7">
    <property type="entry name" value="HEME HALOPEROXIDASE FAMILY PROFILE DOMAIN-CONTAINING PROTEIN"/>
    <property type="match status" value="1"/>
</dbReference>
<evidence type="ECO:0000313" key="10">
    <source>
        <dbReference type="EMBL" id="KAK4223222.1"/>
    </source>
</evidence>
<evidence type="ECO:0000256" key="7">
    <source>
        <dbReference type="ARBA" id="ARBA00025795"/>
    </source>
</evidence>
<evidence type="ECO:0000256" key="8">
    <source>
        <dbReference type="SAM" id="SignalP"/>
    </source>
</evidence>
<gene>
    <name evidence="10" type="ORF">QBC38DRAFT_335534</name>
</gene>
<evidence type="ECO:0000256" key="6">
    <source>
        <dbReference type="ARBA" id="ARBA00023004"/>
    </source>
</evidence>
<dbReference type="SUPFAM" id="SSF47571">
    <property type="entry name" value="Cloroperoxidase"/>
    <property type="match status" value="1"/>
</dbReference>
<keyword evidence="2" id="KW-0575">Peroxidase</keyword>
<feature type="domain" description="Heme haloperoxidase family profile" evidence="9">
    <location>
        <begin position="20"/>
        <end position="233"/>
    </location>
</feature>
<dbReference type="InterPro" id="IPR036851">
    <property type="entry name" value="Chloroperoxidase-like_sf"/>
</dbReference>
<dbReference type="PROSITE" id="PS51405">
    <property type="entry name" value="HEME_HALOPEROXIDASE"/>
    <property type="match status" value="1"/>
</dbReference>
<evidence type="ECO:0000256" key="2">
    <source>
        <dbReference type="ARBA" id="ARBA00022559"/>
    </source>
</evidence>
<keyword evidence="11" id="KW-1185">Reference proteome</keyword>
<reference evidence="10" key="2">
    <citation type="submission" date="2023-05" db="EMBL/GenBank/DDBJ databases">
        <authorList>
            <consortium name="Lawrence Berkeley National Laboratory"/>
            <person name="Steindorff A."/>
            <person name="Hensen N."/>
            <person name="Bonometti L."/>
            <person name="Westerberg I."/>
            <person name="Brannstrom I.O."/>
            <person name="Guillou S."/>
            <person name="Cros-Aarteil S."/>
            <person name="Calhoun S."/>
            <person name="Haridas S."/>
            <person name="Kuo A."/>
            <person name="Mondo S."/>
            <person name="Pangilinan J."/>
            <person name="Riley R."/>
            <person name="Labutti K."/>
            <person name="Andreopoulos B."/>
            <person name="Lipzen A."/>
            <person name="Chen C."/>
            <person name="Yanf M."/>
            <person name="Daum C."/>
            <person name="Ng V."/>
            <person name="Clum A."/>
            <person name="Ohm R."/>
            <person name="Martin F."/>
            <person name="Silar P."/>
            <person name="Natvig D."/>
            <person name="Lalanne C."/>
            <person name="Gautier V."/>
            <person name="Ament-Velasquez S.L."/>
            <person name="Kruys A."/>
            <person name="Hutchinson M.I."/>
            <person name="Powell A.J."/>
            <person name="Barry K."/>
            <person name="Miller A.N."/>
            <person name="Grigoriev I.V."/>
            <person name="Debuchy R."/>
            <person name="Gladieux P."/>
            <person name="Thoren M.H."/>
            <person name="Johannesson H."/>
        </authorList>
    </citation>
    <scope>NUCLEOTIDE SEQUENCE</scope>
    <source>
        <strain evidence="10">CBS 990.96</strain>
    </source>
</reference>